<dbReference type="PRINTS" id="PR00081">
    <property type="entry name" value="GDHRDH"/>
</dbReference>
<gene>
    <name evidence="2" type="ORF">ASILVAE211_03910</name>
</gene>
<dbReference type="Proteomes" id="UP000708298">
    <property type="component" value="Unassembled WGS sequence"/>
</dbReference>
<dbReference type="NCBIfam" id="NF009466">
    <property type="entry name" value="PRK12826.1-2"/>
    <property type="match status" value="1"/>
</dbReference>
<evidence type="ECO:0000256" key="1">
    <source>
        <dbReference type="ARBA" id="ARBA00006484"/>
    </source>
</evidence>
<dbReference type="PRINTS" id="PR00080">
    <property type="entry name" value="SDRFAMILY"/>
</dbReference>
<dbReference type="AlphaFoldDB" id="A0A963YPG5"/>
<proteinExistence type="inferred from homology"/>
<dbReference type="CDD" id="cd05233">
    <property type="entry name" value="SDR_c"/>
    <property type="match status" value="1"/>
</dbReference>
<dbReference type="InterPro" id="IPR002347">
    <property type="entry name" value="SDR_fam"/>
</dbReference>
<dbReference type="PANTHER" id="PTHR42760">
    <property type="entry name" value="SHORT-CHAIN DEHYDROGENASES/REDUCTASES FAMILY MEMBER"/>
    <property type="match status" value="1"/>
</dbReference>
<protein>
    <submittedName>
        <fullName evidence="2">SDR family oxidoreductase</fullName>
    </submittedName>
</protein>
<keyword evidence="3" id="KW-1185">Reference proteome</keyword>
<dbReference type="Pfam" id="PF13561">
    <property type="entry name" value="adh_short_C2"/>
    <property type="match status" value="1"/>
</dbReference>
<dbReference type="InterPro" id="IPR020904">
    <property type="entry name" value="Sc_DH/Rdtase_CS"/>
</dbReference>
<organism evidence="2 3">
    <name type="scientific">Acidisoma silvae</name>
    <dbReference type="NCBI Taxonomy" id="2802396"/>
    <lineage>
        <taxon>Bacteria</taxon>
        <taxon>Pseudomonadati</taxon>
        <taxon>Pseudomonadota</taxon>
        <taxon>Alphaproteobacteria</taxon>
        <taxon>Acetobacterales</taxon>
        <taxon>Acidocellaceae</taxon>
        <taxon>Acidisoma</taxon>
    </lineage>
</organism>
<comment type="similarity">
    <text evidence="1">Belongs to the short-chain dehydrogenases/reductases (SDR) family.</text>
</comment>
<comment type="caution">
    <text evidence="2">The sequence shown here is derived from an EMBL/GenBank/DDBJ whole genome shotgun (WGS) entry which is preliminary data.</text>
</comment>
<dbReference type="EMBL" id="JAESVB010000001">
    <property type="protein sequence ID" value="MCB8874317.1"/>
    <property type="molecule type" value="Genomic_DNA"/>
</dbReference>
<evidence type="ECO:0000313" key="2">
    <source>
        <dbReference type="EMBL" id="MCB8874317.1"/>
    </source>
</evidence>
<dbReference type="PROSITE" id="PS00061">
    <property type="entry name" value="ADH_SHORT"/>
    <property type="match status" value="1"/>
</dbReference>
<dbReference type="Gene3D" id="3.40.50.720">
    <property type="entry name" value="NAD(P)-binding Rossmann-like Domain"/>
    <property type="match status" value="1"/>
</dbReference>
<dbReference type="InterPro" id="IPR036291">
    <property type="entry name" value="NAD(P)-bd_dom_sf"/>
</dbReference>
<name>A0A963YPG5_9PROT</name>
<reference evidence="2" key="2">
    <citation type="submission" date="2021-01" db="EMBL/GenBank/DDBJ databases">
        <authorList>
            <person name="Mieszkin S."/>
            <person name="Pouder E."/>
            <person name="Alain K."/>
        </authorList>
    </citation>
    <scope>NUCLEOTIDE SEQUENCE</scope>
    <source>
        <strain evidence="2">HW T2.11</strain>
    </source>
</reference>
<dbReference type="GO" id="GO:0016616">
    <property type="term" value="F:oxidoreductase activity, acting on the CH-OH group of donors, NAD or NADP as acceptor"/>
    <property type="evidence" value="ECO:0007669"/>
    <property type="project" value="TreeGrafter"/>
</dbReference>
<dbReference type="FunFam" id="3.40.50.720:FF:000084">
    <property type="entry name" value="Short-chain dehydrogenase reductase"/>
    <property type="match status" value="1"/>
</dbReference>
<reference evidence="2" key="1">
    <citation type="journal article" date="2021" name="Microorganisms">
        <title>Acidisoma silvae sp. nov. and Acidisomacellulosilytica sp. nov., Two Acidophilic Bacteria Isolated from Decaying Wood, Hydrolyzing Cellulose and Producing Poly-3-hydroxybutyrate.</title>
        <authorList>
            <person name="Mieszkin S."/>
            <person name="Pouder E."/>
            <person name="Uroz S."/>
            <person name="Simon-Colin C."/>
            <person name="Alain K."/>
        </authorList>
    </citation>
    <scope>NUCLEOTIDE SEQUENCE</scope>
    <source>
        <strain evidence="2">HW T2.11</strain>
    </source>
</reference>
<evidence type="ECO:0000313" key="3">
    <source>
        <dbReference type="Proteomes" id="UP000708298"/>
    </source>
</evidence>
<dbReference type="RefSeq" id="WP_227319960.1">
    <property type="nucleotide sequence ID" value="NZ_JAESVB010000001.1"/>
</dbReference>
<sequence>MQQRQVKPGLKVLVTAGASGIGRAIADAFVADGAKVHVCDVNESALAECAATLGVTTSIADVSNEAQVKRMVEDAAEALGGLDVLVNNAGIAGPTGTVDEIATSAWRSTIDINLNGQFYCAHYAVPYLRAAGEGAIVNMSSSAGRFGYAYRTPYSASKWAIVGFTQSLAKELGPDGIRVNAILPGIVKGPRMEGVIRARAEQTGVSYEAMEAEYLKRISLRHMVTPDDVASAVIFLCTQAGWNISGQSISVCGNVESL</sequence>
<accession>A0A963YPG5</accession>
<dbReference type="SUPFAM" id="SSF51735">
    <property type="entry name" value="NAD(P)-binding Rossmann-fold domains"/>
    <property type="match status" value="1"/>
</dbReference>